<dbReference type="CDD" id="cd03314">
    <property type="entry name" value="MAL"/>
    <property type="match status" value="1"/>
</dbReference>
<dbReference type="HOGENOM" id="CLU_055277_0_0_9"/>
<dbReference type="SFLD" id="SFLDF00007">
    <property type="entry name" value="methylaspartate_ammonia-lyase"/>
    <property type="match status" value="1"/>
</dbReference>
<dbReference type="EMBL" id="AFZX01000137">
    <property type="protein sequence ID" value="EHL04160.1"/>
    <property type="molecule type" value="Genomic_DNA"/>
</dbReference>
<evidence type="ECO:0000256" key="7">
    <source>
        <dbReference type="ARBA" id="ARBA00022723"/>
    </source>
</evidence>
<dbReference type="PANTHER" id="PTHR48073">
    <property type="entry name" value="O-SUCCINYLBENZOATE SYNTHASE-RELATED"/>
    <property type="match status" value="1"/>
</dbReference>
<name>G9XVP7_DESHA</name>
<evidence type="ECO:0000256" key="3">
    <source>
        <dbReference type="ARBA" id="ARBA00004675"/>
    </source>
</evidence>
<dbReference type="SFLD" id="SFLDG00151">
    <property type="entry name" value="methylaspartate_ammonia-lyase"/>
    <property type="match status" value="1"/>
</dbReference>
<proteinExistence type="inferred from homology"/>
<evidence type="ECO:0000256" key="5">
    <source>
        <dbReference type="ARBA" id="ARBA00011738"/>
    </source>
</evidence>
<evidence type="ECO:0000256" key="12">
    <source>
        <dbReference type="PIRSR" id="PIRSR017107-3"/>
    </source>
</evidence>
<dbReference type="Pfam" id="PF05034">
    <property type="entry name" value="MAAL_N"/>
    <property type="match status" value="1"/>
</dbReference>
<feature type="domain" description="Methylaspartate ammonia-lyase C-terminal" evidence="16">
    <location>
        <begin position="185"/>
        <end position="432"/>
    </location>
</feature>
<dbReference type="GO" id="GO:0050096">
    <property type="term" value="F:methylaspartate ammonia-lyase activity"/>
    <property type="evidence" value="ECO:0007669"/>
    <property type="project" value="UniProtKB-EC"/>
</dbReference>
<feature type="coiled-coil region" evidence="14">
    <location>
        <begin position="300"/>
        <end position="330"/>
    </location>
</feature>
<organism evidence="17 18">
    <name type="scientific">Desulfitobacterium hafniense DP7</name>
    <dbReference type="NCBI Taxonomy" id="537010"/>
    <lineage>
        <taxon>Bacteria</taxon>
        <taxon>Bacillati</taxon>
        <taxon>Bacillota</taxon>
        <taxon>Clostridia</taxon>
        <taxon>Eubacteriales</taxon>
        <taxon>Desulfitobacteriaceae</taxon>
        <taxon>Desulfitobacterium</taxon>
    </lineage>
</organism>
<feature type="domain" description="Methylaspartate ammonia-lyase N-terminal" evidence="15">
    <location>
        <begin position="24"/>
        <end position="182"/>
    </location>
</feature>
<evidence type="ECO:0000256" key="14">
    <source>
        <dbReference type="SAM" id="Coils"/>
    </source>
</evidence>
<feature type="binding site" evidence="11">
    <location>
        <position position="351"/>
    </location>
    <ligand>
        <name>(2S,3S)-3-methyl-L-aspartate</name>
        <dbReference type="ChEBI" id="CHEBI:58724"/>
    </ligand>
</feature>
<feature type="binding site" evidence="13">
    <location>
        <position position="295"/>
    </location>
    <ligand>
        <name>Mg(2+)</name>
        <dbReference type="ChEBI" id="CHEBI:18420"/>
    </ligand>
</feature>
<evidence type="ECO:0000256" key="8">
    <source>
        <dbReference type="ARBA" id="ARBA00022842"/>
    </source>
</evidence>
<dbReference type="PIRSF" id="PIRSF017107">
    <property type="entry name" value="MAL"/>
    <property type="match status" value="1"/>
</dbReference>
<protein>
    <recommendedName>
        <fullName evidence="6">methylaspartate ammonia-lyase</fullName>
        <ecNumber evidence="6">4.3.1.2</ecNumber>
    </recommendedName>
</protein>
<comment type="subunit">
    <text evidence="5">Homodimer.</text>
</comment>
<comment type="cofactor">
    <cofactor evidence="2 13">
        <name>Mg(2+)</name>
        <dbReference type="ChEBI" id="CHEBI:18420"/>
    </cofactor>
</comment>
<evidence type="ECO:0000256" key="6">
    <source>
        <dbReference type="ARBA" id="ARBA00012993"/>
    </source>
</evidence>
<reference evidence="17 18" key="1">
    <citation type="submission" date="2011-08" db="EMBL/GenBank/DDBJ databases">
        <authorList>
            <person name="Weinstock G."/>
            <person name="Sodergren E."/>
            <person name="Clifton S."/>
            <person name="Fulton L."/>
            <person name="Fulton B."/>
            <person name="Courtney L."/>
            <person name="Fronick C."/>
            <person name="Harrison M."/>
            <person name="Strong C."/>
            <person name="Farmer C."/>
            <person name="Delahaunty K."/>
            <person name="Markovic C."/>
            <person name="Hall O."/>
            <person name="Minx P."/>
            <person name="Tomlinson C."/>
            <person name="Mitreva M."/>
            <person name="Hou S."/>
            <person name="Chen J."/>
            <person name="Wollam A."/>
            <person name="Pepin K.H."/>
            <person name="Johnson M."/>
            <person name="Bhonagiri V."/>
            <person name="Zhang X."/>
            <person name="Suruliraj S."/>
            <person name="Warren W."/>
            <person name="Chinwalla A."/>
            <person name="Mardis E.R."/>
            <person name="Wilson R.K."/>
        </authorList>
    </citation>
    <scope>NUCLEOTIDE SEQUENCE [LARGE SCALE GENOMIC DNA]</scope>
    <source>
        <strain evidence="17 18">DP7</strain>
    </source>
</reference>
<dbReference type="SUPFAM" id="SSF51604">
    <property type="entry name" value="Enolase C-terminal domain-like"/>
    <property type="match status" value="1"/>
</dbReference>
<dbReference type="UniPathway" id="UPA00561">
    <property type="reaction ID" value="UER00618"/>
</dbReference>
<dbReference type="InterPro" id="IPR036849">
    <property type="entry name" value="Enolase-like_C_sf"/>
</dbReference>
<evidence type="ECO:0000256" key="13">
    <source>
        <dbReference type="PIRSR" id="PIRSR017107-4"/>
    </source>
</evidence>
<dbReference type="GO" id="GO:0019553">
    <property type="term" value="P:L-glutamate catabolic process via L-citramalate"/>
    <property type="evidence" value="ECO:0007669"/>
    <property type="project" value="UniProtKB-UniPathway"/>
</dbReference>
<dbReference type="Proteomes" id="UP000004416">
    <property type="component" value="Unassembled WGS sequence"/>
</dbReference>
<dbReference type="PANTHER" id="PTHR48073:SF2">
    <property type="entry name" value="O-SUCCINYLBENZOATE SYNTHASE"/>
    <property type="match status" value="1"/>
</dbReference>
<dbReference type="NCBIfam" id="TIGR01502">
    <property type="entry name" value="B_methylAsp_ase"/>
    <property type="match status" value="1"/>
</dbReference>
<sequence length="444" mass="48662">MPLAKGCWWGGRAANQTEEVLSVKIVDMIASPGLTGFYFDDQQAIKAGAGHDGFAYTGAPVTPGFRAVRQRGESISVMLILEDGQVAFGDCAAVQYSGAGGRDPLFLAHDFIPMIMEELRPKLVGKELDSFRKLADSIEHSRRPTGEPYHTAIRYGVSQAILDGVAKAKKLTMTEVILGEYQLPLVLEPVPIFTQTGDERYANADKAIIKRAGVLPHALINNVETKLGKHGELLLEYVNWLRDRVIRLGDEAYRPILHIDVYGTIGMAFADDVERMVEYFGDLEKAAEPFPLRIEGPMDAGNKEGQLKQLKRLREALKEAEAKVEVVADEWCNTYEDIVEFVDAQAADMVQIKTPDLGGIQNTIEAVLYARKFGVGAYVGGSCNETDAGGRTAVHVALATRPDQMLAKPGMGVDEGYMIVHNEMNRTLELLRYKAGLKASGCKS</sequence>
<feature type="binding site" evidence="13">
    <location>
        <position position="329"/>
    </location>
    <ligand>
        <name>Mg(2+)</name>
        <dbReference type="ChEBI" id="CHEBI:18420"/>
    </ligand>
</feature>
<evidence type="ECO:0000256" key="9">
    <source>
        <dbReference type="ARBA" id="ARBA00023239"/>
    </source>
</evidence>
<evidence type="ECO:0000259" key="15">
    <source>
        <dbReference type="Pfam" id="PF05034"/>
    </source>
</evidence>
<dbReference type="AlphaFoldDB" id="G9XVP7"/>
<keyword evidence="14" id="KW-0175">Coiled coil</keyword>
<keyword evidence="7 13" id="KW-0479">Metal-binding</keyword>
<dbReference type="GO" id="GO:0046872">
    <property type="term" value="F:metal ion binding"/>
    <property type="evidence" value="ECO:0007669"/>
    <property type="project" value="UniProtKB-KW"/>
</dbReference>
<feature type="binding site" evidence="13">
    <location>
        <position position="260"/>
    </location>
    <ligand>
        <name>Mg(2+)</name>
        <dbReference type="ChEBI" id="CHEBI:18420"/>
    </ligand>
</feature>
<keyword evidence="9 17" id="KW-0456">Lyase</keyword>
<evidence type="ECO:0000313" key="17">
    <source>
        <dbReference type="EMBL" id="EHL04160.1"/>
    </source>
</evidence>
<dbReference type="Gene3D" id="3.30.390.10">
    <property type="entry name" value="Enolase-like, N-terminal domain"/>
    <property type="match status" value="1"/>
</dbReference>
<dbReference type="Pfam" id="PF07476">
    <property type="entry name" value="MAAL_C"/>
    <property type="match status" value="1"/>
</dbReference>
<dbReference type="SFLD" id="SFLDS00001">
    <property type="entry name" value="Enolase"/>
    <property type="match status" value="1"/>
</dbReference>
<gene>
    <name evidence="17" type="ORF">HMPREF0322_05080</name>
</gene>
<dbReference type="InterPro" id="IPR022665">
    <property type="entry name" value="MeAsp_NH4-lyase_N"/>
</dbReference>
<comment type="similarity">
    <text evidence="4">Belongs to the methylaspartate ammonia-lyase family.</text>
</comment>
<evidence type="ECO:0000256" key="4">
    <source>
        <dbReference type="ARBA" id="ARBA00009954"/>
    </source>
</evidence>
<feature type="site" description="Transition state stabilizer" evidence="12">
    <location>
        <position position="217"/>
    </location>
</feature>
<comment type="caution">
    <text evidence="17">The sequence shown here is derived from an EMBL/GenBank/DDBJ whole genome shotgun (WGS) entry which is preliminary data.</text>
</comment>
<dbReference type="EC" id="4.3.1.2" evidence="6"/>
<feature type="binding site" evidence="11">
    <location>
        <position position="195"/>
    </location>
    <ligand>
        <name>(2S,3S)-3-methyl-L-aspartate</name>
        <dbReference type="ChEBI" id="CHEBI:58724"/>
    </ligand>
</feature>
<comment type="catalytic activity">
    <reaction evidence="1">
        <text>(2S,3S)-3-methyl-L-aspartate = mesaconate + NH4(+)</text>
        <dbReference type="Rhea" id="RHEA:12829"/>
        <dbReference type="ChEBI" id="CHEBI:28938"/>
        <dbReference type="ChEBI" id="CHEBI:36986"/>
        <dbReference type="ChEBI" id="CHEBI:58724"/>
        <dbReference type="EC" id="4.3.1.2"/>
    </reaction>
</comment>
<comment type="pathway">
    <text evidence="3">Amino-acid degradation; L-glutamate degradation via mesaconate pathway; acetate and pyruvate from L-glutamate: step 2/4.</text>
</comment>
<feature type="active site" description="Proton acceptor" evidence="10">
    <location>
        <position position="353"/>
    </location>
</feature>
<evidence type="ECO:0000256" key="2">
    <source>
        <dbReference type="ARBA" id="ARBA00001946"/>
    </source>
</evidence>
<evidence type="ECO:0000259" key="16">
    <source>
        <dbReference type="Pfam" id="PF07476"/>
    </source>
</evidence>
<dbReference type="InterPro" id="IPR029017">
    <property type="entry name" value="Enolase-like_N"/>
</dbReference>
<keyword evidence="8 13" id="KW-0460">Magnesium</keyword>
<dbReference type="SUPFAM" id="SSF54826">
    <property type="entry name" value="Enolase N-terminal domain-like"/>
    <property type="match status" value="1"/>
</dbReference>
<evidence type="ECO:0000256" key="11">
    <source>
        <dbReference type="PIRSR" id="PIRSR017107-2"/>
    </source>
</evidence>
<dbReference type="Gene3D" id="3.20.20.120">
    <property type="entry name" value="Enolase-like C-terminal domain"/>
    <property type="match status" value="1"/>
</dbReference>
<dbReference type="InterPro" id="IPR022662">
    <property type="entry name" value="MeAsp_NH4-lyase_C"/>
</dbReference>
<evidence type="ECO:0000313" key="18">
    <source>
        <dbReference type="Proteomes" id="UP000004416"/>
    </source>
</evidence>
<evidence type="ECO:0000256" key="10">
    <source>
        <dbReference type="PIRSR" id="PIRSR017107-1"/>
    </source>
</evidence>
<accession>G9XVP7</accession>
<dbReference type="PATRIC" id="fig|537010.4.peg.4725"/>
<dbReference type="InterPro" id="IPR006395">
    <property type="entry name" value="Me_Asp_am_lyase"/>
</dbReference>
<evidence type="ECO:0000256" key="1">
    <source>
        <dbReference type="ARBA" id="ARBA00000789"/>
    </source>
</evidence>